<dbReference type="PANTHER" id="PTHR24348">
    <property type="entry name" value="SERINE/THREONINE-PROTEIN KINASE UNC-51-RELATED"/>
    <property type="match status" value="1"/>
</dbReference>
<dbReference type="SUPFAM" id="SSF56112">
    <property type="entry name" value="Protein kinase-like (PK-like)"/>
    <property type="match status" value="1"/>
</dbReference>
<dbReference type="GO" id="GO:0005737">
    <property type="term" value="C:cytoplasm"/>
    <property type="evidence" value="ECO:0007669"/>
    <property type="project" value="TreeGrafter"/>
</dbReference>
<dbReference type="InterPro" id="IPR011009">
    <property type="entry name" value="Kinase-like_dom_sf"/>
</dbReference>
<gene>
    <name evidence="2" type="ORF">PHYPO_G00125260</name>
</gene>
<reference evidence="2 3" key="1">
    <citation type="submission" date="2019-06" db="EMBL/GenBank/DDBJ databases">
        <title>A chromosome-scale genome assembly of the striped catfish, Pangasianodon hypophthalmus.</title>
        <authorList>
            <person name="Wen M."/>
            <person name="Zahm M."/>
            <person name="Roques C."/>
            <person name="Cabau C."/>
            <person name="Klopp C."/>
            <person name="Donnadieu C."/>
            <person name="Jouanno E."/>
            <person name="Avarre J.-C."/>
            <person name="Campet M."/>
            <person name="Ha T.T.T."/>
            <person name="Dugue R."/>
            <person name="Lampietro C."/>
            <person name="Louis A."/>
            <person name="Herpin A."/>
            <person name="Echchiki A."/>
            <person name="Berthelot C."/>
            <person name="Parey E."/>
            <person name="Roest-Crollius H."/>
            <person name="Braasch I."/>
            <person name="Postlethwait J."/>
            <person name="Bobe J."/>
            <person name="Montfort J."/>
            <person name="Bouchez O."/>
            <person name="Begum T."/>
            <person name="Schartl M."/>
            <person name="Guiguen Y."/>
        </authorList>
    </citation>
    <scope>NUCLEOTIDE SEQUENCE [LARGE SCALE GENOMIC DNA]</scope>
    <source>
        <strain evidence="2 3">Indonesia</strain>
        <tissue evidence="2">Blood</tissue>
    </source>
</reference>
<dbReference type="InterPro" id="IPR008271">
    <property type="entry name" value="Ser/Thr_kinase_AS"/>
</dbReference>
<comment type="caution">
    <text evidence="2">The sequence shown here is derived from an EMBL/GenBank/DDBJ whole genome shotgun (WGS) entry which is preliminary data.</text>
</comment>
<evidence type="ECO:0000313" key="2">
    <source>
        <dbReference type="EMBL" id="KAB5532886.1"/>
    </source>
</evidence>
<dbReference type="OrthoDB" id="4062651at2759"/>
<dbReference type="AlphaFoldDB" id="A0A5N5KS05"/>
<name>A0A5N5KS05_PANHP</name>
<dbReference type="Pfam" id="PF00069">
    <property type="entry name" value="Pkinase"/>
    <property type="match status" value="1"/>
</dbReference>
<dbReference type="Gene3D" id="1.10.510.10">
    <property type="entry name" value="Transferase(Phosphotransferase) domain 1"/>
    <property type="match status" value="1"/>
</dbReference>
<evidence type="ECO:0000313" key="3">
    <source>
        <dbReference type="Proteomes" id="UP000327468"/>
    </source>
</evidence>
<proteinExistence type="predicted"/>
<dbReference type="InterPro" id="IPR000719">
    <property type="entry name" value="Prot_kinase_dom"/>
</dbReference>
<organism evidence="2 3">
    <name type="scientific">Pangasianodon hypophthalmus</name>
    <name type="common">Striped catfish</name>
    <name type="synonym">Helicophagus hypophthalmus</name>
    <dbReference type="NCBI Taxonomy" id="310915"/>
    <lineage>
        <taxon>Eukaryota</taxon>
        <taxon>Metazoa</taxon>
        <taxon>Chordata</taxon>
        <taxon>Craniata</taxon>
        <taxon>Vertebrata</taxon>
        <taxon>Euteleostomi</taxon>
        <taxon>Actinopterygii</taxon>
        <taxon>Neopterygii</taxon>
        <taxon>Teleostei</taxon>
        <taxon>Ostariophysi</taxon>
        <taxon>Siluriformes</taxon>
        <taxon>Pangasiidae</taxon>
        <taxon>Pangasianodon</taxon>
    </lineage>
</organism>
<protein>
    <recommendedName>
        <fullName evidence="1">Protein kinase domain-containing protein</fullName>
    </recommendedName>
</protein>
<accession>A0A5N5KS05</accession>
<keyword evidence="3" id="KW-1185">Reference proteome</keyword>
<dbReference type="SMART" id="SM00220">
    <property type="entry name" value="S_TKc"/>
    <property type="match status" value="1"/>
</dbReference>
<dbReference type="GO" id="GO:0010506">
    <property type="term" value="P:regulation of autophagy"/>
    <property type="evidence" value="ECO:0007669"/>
    <property type="project" value="InterPro"/>
</dbReference>
<dbReference type="GO" id="GO:0006914">
    <property type="term" value="P:autophagy"/>
    <property type="evidence" value="ECO:0007669"/>
    <property type="project" value="UniProtKB-ARBA"/>
</dbReference>
<evidence type="ECO:0000259" key="1">
    <source>
        <dbReference type="PROSITE" id="PS50011"/>
    </source>
</evidence>
<dbReference type="PROSITE" id="PS00108">
    <property type="entry name" value="PROTEIN_KINASE_ST"/>
    <property type="match status" value="1"/>
</dbReference>
<dbReference type="EMBL" id="VFJC01000023">
    <property type="protein sequence ID" value="KAB5532886.1"/>
    <property type="molecule type" value="Genomic_DNA"/>
</dbReference>
<dbReference type="Proteomes" id="UP000327468">
    <property type="component" value="Chromosome 22"/>
</dbReference>
<feature type="domain" description="Protein kinase" evidence="1">
    <location>
        <begin position="2"/>
        <end position="267"/>
    </location>
</feature>
<dbReference type="PROSITE" id="PS50011">
    <property type="entry name" value="PROTEIN_KINASE_DOM"/>
    <property type="match status" value="1"/>
</dbReference>
<dbReference type="GO" id="GO:0005524">
    <property type="term" value="F:ATP binding"/>
    <property type="evidence" value="ECO:0007669"/>
    <property type="project" value="InterPro"/>
</dbReference>
<dbReference type="InterPro" id="IPR045269">
    <property type="entry name" value="Atg1-like"/>
</dbReference>
<sequence>MEPSTKTLAEGCFGKVYKQKYGSTWAAMKKVPVHLITKDQLTRELRVYEKAQHKNVVRLLGSPWLQDGKWHIPLEFIFGEDLETAIFNIQKSKIQLTPSVKATIITGMCEGLNFLHSKDIVHQDLKPDNIMIEHGSHRAVIIDMGLAKFFKNGLSSAANMGNEAYSAPEIWQWKARDKRSDVWAMGKIIAELCARVRLPTHGVTPIKIKDTLKDNPYCSVVSRMVVANAAERATMAGVIGEIRQIEAGARRPNPGLGVQGGAWGPAFDLGARRKWGPLSPFPPEVKHLETPAIHMHHSPFPQPLPLFNVSGNAMANMFQPMPFPCPLPTDGMVVNHHELEFKQIVKRNGQVVKYEEVKITK</sequence>
<dbReference type="GO" id="GO:0004674">
    <property type="term" value="F:protein serine/threonine kinase activity"/>
    <property type="evidence" value="ECO:0007669"/>
    <property type="project" value="InterPro"/>
</dbReference>